<dbReference type="AlphaFoldDB" id="A0A563VIT9"/>
<keyword evidence="1" id="KW-0472">Membrane</keyword>
<reference evidence="2 3" key="1">
    <citation type="submission" date="2019-01" db="EMBL/GenBank/DDBJ databases">
        <authorList>
            <person name="Brito A."/>
        </authorList>
    </citation>
    <scope>NUCLEOTIDE SEQUENCE [LARGE SCALE GENOMIC DNA]</scope>
    <source>
        <strain evidence="2">1</strain>
    </source>
</reference>
<feature type="transmembrane region" description="Helical" evidence="1">
    <location>
        <begin position="940"/>
        <end position="959"/>
    </location>
</feature>
<protein>
    <submittedName>
        <fullName evidence="2">Cation/multidrug efflux pump</fullName>
    </submittedName>
</protein>
<dbReference type="SUPFAM" id="SSF82693">
    <property type="entry name" value="Multidrug efflux transporter AcrB pore domain, PN1, PN2, PC1 and PC2 subdomains"/>
    <property type="match status" value="2"/>
</dbReference>
<feature type="transmembrane region" description="Helical" evidence="1">
    <location>
        <begin position="357"/>
        <end position="376"/>
    </location>
</feature>
<dbReference type="PANTHER" id="PTHR32063:SF0">
    <property type="entry name" value="SWARMING MOTILITY PROTEIN SWRC"/>
    <property type="match status" value="1"/>
</dbReference>
<dbReference type="Gene3D" id="3.30.2090.10">
    <property type="entry name" value="Multidrug efflux transporter AcrB TolC docking domain, DN and DC subdomains"/>
    <property type="match status" value="2"/>
</dbReference>
<feature type="transmembrane region" description="Helical" evidence="1">
    <location>
        <begin position="1016"/>
        <end position="1034"/>
    </location>
</feature>
<dbReference type="Gene3D" id="3.30.70.1430">
    <property type="entry name" value="Multidrug efflux transporter AcrB pore domain"/>
    <property type="match status" value="2"/>
</dbReference>
<dbReference type="SUPFAM" id="SSF82866">
    <property type="entry name" value="Multidrug efflux transporter AcrB transmembrane domain"/>
    <property type="match status" value="2"/>
</dbReference>
<evidence type="ECO:0000256" key="1">
    <source>
        <dbReference type="SAM" id="Phobius"/>
    </source>
</evidence>
<keyword evidence="1" id="KW-0812">Transmembrane</keyword>
<feature type="transmembrane region" description="Helical" evidence="1">
    <location>
        <begin position="383"/>
        <end position="403"/>
    </location>
</feature>
<feature type="transmembrane region" description="Helical" evidence="1">
    <location>
        <begin position="576"/>
        <end position="598"/>
    </location>
</feature>
<dbReference type="EMBL" id="CAACVJ010000004">
    <property type="protein sequence ID" value="VEP11358.1"/>
    <property type="molecule type" value="Genomic_DNA"/>
</dbReference>
<dbReference type="GO" id="GO:0005886">
    <property type="term" value="C:plasma membrane"/>
    <property type="evidence" value="ECO:0007669"/>
    <property type="project" value="TreeGrafter"/>
</dbReference>
<feature type="transmembrane region" description="Helical" evidence="1">
    <location>
        <begin position="409"/>
        <end position="430"/>
    </location>
</feature>
<dbReference type="Gene3D" id="1.20.1640.10">
    <property type="entry name" value="Multidrug efflux transporter AcrB transmembrane domain"/>
    <property type="match status" value="2"/>
</dbReference>
<evidence type="ECO:0000313" key="2">
    <source>
        <dbReference type="EMBL" id="VEP11358.1"/>
    </source>
</evidence>
<dbReference type="Pfam" id="PF00873">
    <property type="entry name" value="ACR_tran"/>
    <property type="match status" value="1"/>
</dbReference>
<accession>A0A563VIT9</accession>
<sequence length="1081" mass="117589">MTLPNNSISAHAHAPASLSATRLTFSEIAIRRHIGTLMLTLAIVVVGVFFLFRLQVDLLPAITYPRIGVNVTAPGVSPEVVLEEITKPLEEALSATEGVTQIYSTTRDGSARLDLYFPPGSNLDRALTDATATFNRNQDRLPDLVTESRLFKFAPSQLPIYEFALESESLEDGKLRVFADEELSRELNVIPGVAAVDISGGVTEEIKLEVDLERLQALGIGFDNVIDTLTQSDRDVAGGRLQEVLGEPLIRTLGRFNSVEEIANLSLDVGENNRVYMRNVATLTDGDAEQRVFVTLNGQPAVKVSIEKQPDANTVTVIQELENRLTQLRESGLIPDDMQLLVTKDESQFIINSITNVAIAGITGTLLSAIAVFLFLGSLRQTFIIVTAIPLATLAAIICMKLFGLSINIFSLGGLALGVGIVVDNSIVMLENISQRIDEIDDDDRDVSTRHLHKEIGDGNNQQYSQKANILQQSIRASEEVESALIASTATNLVAVLPFLLVGGLFSLLFRELILTISFAIAASLLLAVTVVPMLTSRLLAIPQSSKVNKLPFLIWFEKGFRGLTNIYRRILQKIVSYRIFVLILVFLGLAGSSYGMYQQLSQEILPRINTGQAFMFASFPPGTNLATNKRIMEAVDEIILNQQETEYTFTTKGGFIFGNTTIENLLRSSSNITLKPNTDLESFITKIQTEFQQLNLVDTTLRVFPQRVRGLTLSNSPVGGEIDLVLQGTDISLLESTGEKIQKILEEKAILASFRPNTDPRQPEIQIIPDREKLADVGLTVEDLGITVQRAIAGAIPTQLQREQRLIDIRVQLDPDSRQSIAALERLPLLTSDNGAIQLRDVANLTFGEAPGEIQRINQRSVYIMEGSLNEDANLSDAIAELKTILADIDLPEGVVVLPSYAEASSKELQSALKILGGLAVFLVFVVMAVQYNSLIDPLVILLTVPLALAGGILGLYVTQTAVGATVLVGAVLLVGIVVNNAIVMLEKANQIYHEQNCSRKNAIITAATSRLRPILMTTITTVLGMFPLALGVGQGSEFLQPLGVVVFSGLALATLLTLFIIPCVYVLVYGLVKVKSGNG</sequence>
<organism evidence="2 3">
    <name type="scientific">Hyella patelloides LEGE 07179</name>
    <dbReference type="NCBI Taxonomy" id="945734"/>
    <lineage>
        <taxon>Bacteria</taxon>
        <taxon>Bacillati</taxon>
        <taxon>Cyanobacteriota</taxon>
        <taxon>Cyanophyceae</taxon>
        <taxon>Pleurocapsales</taxon>
        <taxon>Hyellaceae</taxon>
        <taxon>Hyella</taxon>
    </lineage>
</organism>
<feature type="transmembrane region" description="Helical" evidence="1">
    <location>
        <begin position="513"/>
        <end position="535"/>
    </location>
</feature>
<dbReference type="Gene3D" id="3.30.70.1320">
    <property type="entry name" value="Multidrug efflux transporter AcrB pore domain like"/>
    <property type="match status" value="1"/>
</dbReference>
<proteinExistence type="predicted"/>
<feature type="transmembrane region" description="Helical" evidence="1">
    <location>
        <begin position="913"/>
        <end position="933"/>
    </location>
</feature>
<name>A0A563VIT9_9CYAN</name>
<dbReference type="RefSeq" id="WP_144868664.1">
    <property type="nucleotide sequence ID" value="NZ_LR213857.1"/>
</dbReference>
<dbReference type="PRINTS" id="PR00702">
    <property type="entry name" value="ACRIFLAVINRP"/>
</dbReference>
<dbReference type="GO" id="GO:0042910">
    <property type="term" value="F:xenobiotic transmembrane transporter activity"/>
    <property type="evidence" value="ECO:0007669"/>
    <property type="project" value="TreeGrafter"/>
</dbReference>
<dbReference type="PANTHER" id="PTHR32063">
    <property type="match status" value="1"/>
</dbReference>
<feature type="transmembrane region" description="Helical" evidence="1">
    <location>
        <begin position="34"/>
        <end position="52"/>
    </location>
</feature>
<feature type="transmembrane region" description="Helical" evidence="1">
    <location>
        <begin position="484"/>
        <end position="507"/>
    </location>
</feature>
<dbReference type="InterPro" id="IPR027463">
    <property type="entry name" value="AcrB_DN_DC_subdom"/>
</dbReference>
<dbReference type="SUPFAM" id="SSF82714">
    <property type="entry name" value="Multidrug efflux transporter AcrB TolC docking domain, DN and DC subdomains"/>
    <property type="match status" value="2"/>
</dbReference>
<gene>
    <name evidence="2" type="ORF">H1P_1010004</name>
</gene>
<dbReference type="Gene3D" id="3.30.70.1440">
    <property type="entry name" value="Multidrug efflux transporter AcrB pore domain"/>
    <property type="match status" value="1"/>
</dbReference>
<keyword evidence="3" id="KW-1185">Reference proteome</keyword>
<keyword evidence="1" id="KW-1133">Transmembrane helix</keyword>
<dbReference type="InterPro" id="IPR001036">
    <property type="entry name" value="Acrflvin-R"/>
</dbReference>
<feature type="transmembrane region" description="Helical" evidence="1">
    <location>
        <begin position="965"/>
        <end position="987"/>
    </location>
</feature>
<dbReference type="Proteomes" id="UP000320055">
    <property type="component" value="Unassembled WGS sequence"/>
</dbReference>
<feature type="transmembrane region" description="Helical" evidence="1">
    <location>
        <begin position="1046"/>
        <end position="1074"/>
    </location>
</feature>
<dbReference type="OrthoDB" id="9791035at2"/>
<evidence type="ECO:0000313" key="3">
    <source>
        <dbReference type="Proteomes" id="UP000320055"/>
    </source>
</evidence>